<accession>A0ABY7FI63</accession>
<dbReference type="EMBL" id="CP111023">
    <property type="protein sequence ID" value="WAR20727.1"/>
    <property type="molecule type" value="Genomic_DNA"/>
</dbReference>
<evidence type="ECO:0000313" key="3">
    <source>
        <dbReference type="Proteomes" id="UP001164746"/>
    </source>
</evidence>
<evidence type="ECO:0000313" key="2">
    <source>
        <dbReference type="EMBL" id="WAR20727.1"/>
    </source>
</evidence>
<keyword evidence="3" id="KW-1185">Reference proteome</keyword>
<protein>
    <submittedName>
        <fullName evidence="2">Uncharacterized protein</fullName>
    </submittedName>
</protein>
<feature type="compositionally biased region" description="Basic residues" evidence="1">
    <location>
        <begin position="51"/>
        <end position="60"/>
    </location>
</feature>
<feature type="compositionally biased region" description="Basic and acidic residues" evidence="1">
    <location>
        <begin position="16"/>
        <end position="31"/>
    </location>
</feature>
<dbReference type="Proteomes" id="UP001164746">
    <property type="component" value="Chromosome 12"/>
</dbReference>
<gene>
    <name evidence="2" type="ORF">MAR_014701</name>
</gene>
<name>A0ABY7FI63_MYAAR</name>
<sequence>MNERAQRVKRKQRRKEIKERRENKRHRDELIRNASSYSFSRRSENTPEAKRGRKKVKRDRANAYKKIKKLEEELMKKTREADKYRKRYERLNKKNEKITEQNKQYNIIGIFKESKLRGKLKKQLLLHCVVAEQIRRKMKNKKILNAEEKRVLSSVVS</sequence>
<reference evidence="2" key="1">
    <citation type="submission" date="2022-11" db="EMBL/GenBank/DDBJ databases">
        <title>Centuries of genome instability and evolution in soft-shell clam transmissible cancer (bioRxiv).</title>
        <authorList>
            <person name="Hart S.F.M."/>
            <person name="Yonemitsu M.A."/>
            <person name="Giersch R.M."/>
            <person name="Beal B.F."/>
            <person name="Arriagada G."/>
            <person name="Davis B.W."/>
            <person name="Ostrander E.A."/>
            <person name="Goff S.P."/>
            <person name="Metzger M.J."/>
        </authorList>
    </citation>
    <scope>NUCLEOTIDE SEQUENCE</scope>
    <source>
        <strain evidence="2">MELC-2E11</strain>
        <tissue evidence="2">Siphon/mantle</tissue>
    </source>
</reference>
<organism evidence="2 3">
    <name type="scientific">Mya arenaria</name>
    <name type="common">Soft-shell clam</name>
    <dbReference type="NCBI Taxonomy" id="6604"/>
    <lineage>
        <taxon>Eukaryota</taxon>
        <taxon>Metazoa</taxon>
        <taxon>Spiralia</taxon>
        <taxon>Lophotrochozoa</taxon>
        <taxon>Mollusca</taxon>
        <taxon>Bivalvia</taxon>
        <taxon>Autobranchia</taxon>
        <taxon>Heteroconchia</taxon>
        <taxon>Euheterodonta</taxon>
        <taxon>Imparidentia</taxon>
        <taxon>Neoheterodontei</taxon>
        <taxon>Myida</taxon>
        <taxon>Myoidea</taxon>
        <taxon>Myidae</taxon>
        <taxon>Mya</taxon>
    </lineage>
</organism>
<evidence type="ECO:0000256" key="1">
    <source>
        <dbReference type="SAM" id="MobiDB-lite"/>
    </source>
</evidence>
<proteinExistence type="predicted"/>
<feature type="compositionally biased region" description="Basic and acidic residues" evidence="1">
    <location>
        <begin position="41"/>
        <end position="50"/>
    </location>
</feature>
<feature type="region of interest" description="Disordered" evidence="1">
    <location>
        <begin position="1"/>
        <end position="60"/>
    </location>
</feature>